<evidence type="ECO:0000313" key="5">
    <source>
        <dbReference type="Proteomes" id="UP001154282"/>
    </source>
</evidence>
<reference evidence="4" key="1">
    <citation type="submission" date="2022-08" db="EMBL/GenBank/DDBJ databases">
        <authorList>
            <person name="Gutierrez-Valencia J."/>
        </authorList>
    </citation>
    <scope>NUCLEOTIDE SEQUENCE</scope>
</reference>
<comment type="caution">
    <text evidence="4">The sequence shown here is derived from an EMBL/GenBank/DDBJ whole genome shotgun (WGS) entry which is preliminary data.</text>
</comment>
<sequence>MFRVSSTETIKPSSPTPAQLATFKLSLMDNLVPPLYVPFIFFFYPAPASTGSKPGERETIFDTLRSSLAQTLTRFYPLAGRYVNEAGSVPAVHCNDEGVPFTSATVDGDINGSSLAEFLRRRVEIDSLTQFLPFPADFVSDLESAPQIGFRATAFPCGGLAIGVCFLHKIIDAATLADFMKLWSAVARSEEKTASAAVGGGAYAHNLAGTSLLPLRHDDVPAAAEDFAGKKGKMLTRRLAFNEEAIHALKAKAKSDRIPNPSRTEAVGGFLWKHVMSAAARSAASPDARSVVSIAGKLQGKDGRQEYMRNLEGLWKPEITIGAVKNECIIVPLTISSTIGMRLYDVDFGWGKPAWVTMARFRDPISNAAMLLQSPVGYGVEVWLTLPEKEMDILEQEAEFLTYAKNNISVL</sequence>
<dbReference type="PANTHER" id="PTHR31623">
    <property type="entry name" value="F21J9.9"/>
    <property type="match status" value="1"/>
</dbReference>
<dbReference type="EMBL" id="CAMGYJ010000008">
    <property type="protein sequence ID" value="CAI0455242.1"/>
    <property type="molecule type" value="Genomic_DNA"/>
</dbReference>
<gene>
    <name evidence="4" type="ORF">LITE_LOCUS32263</name>
</gene>
<proteinExistence type="inferred from homology"/>
<protein>
    <submittedName>
        <fullName evidence="4">Uncharacterized protein</fullName>
    </submittedName>
</protein>
<evidence type="ECO:0000256" key="2">
    <source>
        <dbReference type="ARBA" id="ARBA00022679"/>
    </source>
</evidence>
<evidence type="ECO:0000313" key="4">
    <source>
        <dbReference type="EMBL" id="CAI0455242.1"/>
    </source>
</evidence>
<dbReference type="Proteomes" id="UP001154282">
    <property type="component" value="Unassembled WGS sequence"/>
</dbReference>
<comment type="similarity">
    <text evidence="1">Belongs to the plant acyltransferase family.</text>
</comment>
<dbReference type="Gene3D" id="3.30.559.10">
    <property type="entry name" value="Chloramphenicol acetyltransferase-like domain"/>
    <property type="match status" value="3"/>
</dbReference>
<name>A0AAV0N9I7_9ROSI</name>
<evidence type="ECO:0000256" key="1">
    <source>
        <dbReference type="ARBA" id="ARBA00009861"/>
    </source>
</evidence>
<dbReference type="GO" id="GO:0016746">
    <property type="term" value="F:acyltransferase activity"/>
    <property type="evidence" value="ECO:0007669"/>
    <property type="project" value="UniProtKB-KW"/>
</dbReference>
<keyword evidence="5" id="KW-1185">Reference proteome</keyword>
<dbReference type="InterPro" id="IPR023213">
    <property type="entry name" value="CAT-like_dom_sf"/>
</dbReference>
<evidence type="ECO:0000256" key="3">
    <source>
        <dbReference type="ARBA" id="ARBA00023315"/>
    </source>
</evidence>
<organism evidence="4 5">
    <name type="scientific">Linum tenue</name>
    <dbReference type="NCBI Taxonomy" id="586396"/>
    <lineage>
        <taxon>Eukaryota</taxon>
        <taxon>Viridiplantae</taxon>
        <taxon>Streptophyta</taxon>
        <taxon>Embryophyta</taxon>
        <taxon>Tracheophyta</taxon>
        <taxon>Spermatophyta</taxon>
        <taxon>Magnoliopsida</taxon>
        <taxon>eudicotyledons</taxon>
        <taxon>Gunneridae</taxon>
        <taxon>Pentapetalae</taxon>
        <taxon>rosids</taxon>
        <taxon>fabids</taxon>
        <taxon>Malpighiales</taxon>
        <taxon>Linaceae</taxon>
        <taxon>Linum</taxon>
    </lineage>
</organism>
<keyword evidence="3" id="KW-0012">Acyltransferase</keyword>
<keyword evidence="2" id="KW-0808">Transferase</keyword>
<dbReference type="AlphaFoldDB" id="A0AAV0N9I7"/>
<dbReference type="Pfam" id="PF02458">
    <property type="entry name" value="Transferase"/>
    <property type="match status" value="2"/>
</dbReference>
<accession>A0AAV0N9I7</accession>
<dbReference type="PANTHER" id="PTHR31623:SF110">
    <property type="entry name" value="VINORINE SYNTHASE-LIKE"/>
    <property type="match status" value="1"/>
</dbReference>